<feature type="compositionally biased region" description="Basic and acidic residues" evidence="1">
    <location>
        <begin position="44"/>
        <end position="62"/>
    </location>
</feature>
<protein>
    <submittedName>
        <fullName evidence="2">Uncharacterized protein</fullName>
    </submittedName>
</protein>
<organism evidence="2">
    <name type="scientific">Tanacetum cinerariifolium</name>
    <name type="common">Dalmatian daisy</name>
    <name type="synonym">Chrysanthemum cinerariifolium</name>
    <dbReference type="NCBI Taxonomy" id="118510"/>
    <lineage>
        <taxon>Eukaryota</taxon>
        <taxon>Viridiplantae</taxon>
        <taxon>Streptophyta</taxon>
        <taxon>Embryophyta</taxon>
        <taxon>Tracheophyta</taxon>
        <taxon>Spermatophyta</taxon>
        <taxon>Magnoliopsida</taxon>
        <taxon>eudicotyledons</taxon>
        <taxon>Gunneridae</taxon>
        <taxon>Pentapetalae</taxon>
        <taxon>asterids</taxon>
        <taxon>campanulids</taxon>
        <taxon>Asterales</taxon>
        <taxon>Asteraceae</taxon>
        <taxon>Asteroideae</taxon>
        <taxon>Anthemideae</taxon>
        <taxon>Anthemidinae</taxon>
        <taxon>Tanacetum</taxon>
    </lineage>
</organism>
<feature type="compositionally biased region" description="Basic and acidic residues" evidence="1">
    <location>
        <begin position="101"/>
        <end position="110"/>
    </location>
</feature>
<evidence type="ECO:0000313" key="2">
    <source>
        <dbReference type="EMBL" id="GFA97994.1"/>
    </source>
</evidence>
<feature type="non-terminal residue" evidence="2">
    <location>
        <position position="138"/>
    </location>
</feature>
<accession>A0A699KM94</accession>
<proteinExistence type="predicted"/>
<dbReference type="AlphaFoldDB" id="A0A699KM94"/>
<comment type="caution">
    <text evidence="2">The sequence shown here is derived from an EMBL/GenBank/DDBJ whole genome shotgun (WGS) entry which is preliminary data.</text>
</comment>
<dbReference type="EMBL" id="BKCJ010526570">
    <property type="protein sequence ID" value="GFA97994.1"/>
    <property type="molecule type" value="Genomic_DNA"/>
</dbReference>
<evidence type="ECO:0000256" key="1">
    <source>
        <dbReference type="SAM" id="MobiDB-lite"/>
    </source>
</evidence>
<sequence>QPRWDYDPGKLCAASDLSVSLDCFLLEPDDCFGIWYETHEVSELDQGGETHHHEGNINHDELLEPDMTNGSNLESISNNSDEFVEPFPRYPQRSNKGVPKKQYEPDLKDDNDNDTQSRQSRPRWDYDPGKLCAASDLS</sequence>
<reference evidence="2" key="1">
    <citation type="journal article" date="2019" name="Sci. Rep.">
        <title>Draft genome of Tanacetum cinerariifolium, the natural source of mosquito coil.</title>
        <authorList>
            <person name="Yamashiro T."/>
            <person name="Shiraishi A."/>
            <person name="Satake H."/>
            <person name="Nakayama K."/>
        </authorList>
    </citation>
    <scope>NUCLEOTIDE SEQUENCE</scope>
</reference>
<gene>
    <name evidence="2" type="ORF">Tci_669966</name>
</gene>
<feature type="non-terminal residue" evidence="2">
    <location>
        <position position="1"/>
    </location>
</feature>
<feature type="compositionally biased region" description="Polar residues" evidence="1">
    <location>
        <begin position="68"/>
        <end position="81"/>
    </location>
</feature>
<feature type="region of interest" description="Disordered" evidence="1">
    <location>
        <begin position="44"/>
        <end position="138"/>
    </location>
</feature>
<name>A0A699KM94_TANCI</name>